<proteinExistence type="predicted"/>
<dbReference type="EMBL" id="JAGFBS010000016">
    <property type="protein sequence ID" value="KAG6374918.1"/>
    <property type="molecule type" value="Genomic_DNA"/>
</dbReference>
<sequence>MDNTEWGVMKDYKLILEHKSLPRLGKYVPAIEFFMRAWGRFGDDKHHLQPFIKPGLNKVKTYYNKMENSPAYLIAMCK</sequence>
<protein>
    <submittedName>
        <fullName evidence="1">Uncharacterized protein</fullName>
    </submittedName>
</protein>
<dbReference type="OrthoDB" id="2676654at2759"/>
<dbReference type="AlphaFoldDB" id="A0A8I3A7P6"/>
<evidence type="ECO:0000313" key="2">
    <source>
        <dbReference type="Proteomes" id="UP000683000"/>
    </source>
</evidence>
<organism evidence="1 2">
    <name type="scientific">Boletus reticuloceps</name>
    <dbReference type="NCBI Taxonomy" id="495285"/>
    <lineage>
        <taxon>Eukaryota</taxon>
        <taxon>Fungi</taxon>
        <taxon>Dikarya</taxon>
        <taxon>Basidiomycota</taxon>
        <taxon>Agaricomycotina</taxon>
        <taxon>Agaricomycetes</taxon>
        <taxon>Agaricomycetidae</taxon>
        <taxon>Boletales</taxon>
        <taxon>Boletineae</taxon>
        <taxon>Boletaceae</taxon>
        <taxon>Boletoideae</taxon>
        <taxon>Boletus</taxon>
    </lineage>
</organism>
<gene>
    <name evidence="1" type="ORF">JVT61DRAFT_3661</name>
</gene>
<evidence type="ECO:0000313" key="1">
    <source>
        <dbReference type="EMBL" id="KAG6374918.1"/>
    </source>
</evidence>
<dbReference type="Proteomes" id="UP000683000">
    <property type="component" value="Unassembled WGS sequence"/>
</dbReference>
<name>A0A8I3A7P6_9AGAM</name>
<accession>A0A8I3A7P6</accession>
<reference evidence="1" key="1">
    <citation type="submission" date="2021-03" db="EMBL/GenBank/DDBJ databases">
        <title>Evolutionary innovations through gain and loss of genes in the ectomycorrhizal Boletales.</title>
        <authorList>
            <person name="Wu G."/>
            <person name="Miyauchi S."/>
            <person name="Morin E."/>
            <person name="Yang Z.-L."/>
            <person name="Xu J."/>
            <person name="Martin F.M."/>
        </authorList>
    </citation>
    <scope>NUCLEOTIDE SEQUENCE</scope>
    <source>
        <strain evidence="1">BR01</strain>
    </source>
</reference>
<keyword evidence="2" id="KW-1185">Reference proteome</keyword>
<comment type="caution">
    <text evidence="1">The sequence shown here is derived from an EMBL/GenBank/DDBJ whole genome shotgun (WGS) entry which is preliminary data.</text>
</comment>